<dbReference type="Proteomes" id="UP001462640">
    <property type="component" value="Unassembled WGS sequence"/>
</dbReference>
<dbReference type="Pfam" id="PF07963">
    <property type="entry name" value="N_methyl"/>
    <property type="match status" value="1"/>
</dbReference>
<protein>
    <submittedName>
        <fullName evidence="2">Type II secretion system protein</fullName>
    </submittedName>
</protein>
<dbReference type="NCBIfam" id="TIGR02532">
    <property type="entry name" value="IV_pilin_GFxxxE"/>
    <property type="match status" value="1"/>
</dbReference>
<keyword evidence="1" id="KW-0472">Membrane</keyword>
<keyword evidence="3" id="KW-1185">Reference proteome</keyword>
<dbReference type="PROSITE" id="PS00409">
    <property type="entry name" value="PROKAR_NTER_METHYL"/>
    <property type="match status" value="1"/>
</dbReference>
<sequence>MRKNNQAGFTLIELVMVIVILGALAAIALPKFVDFGSDAKAAAVQGVAGALSSASAINYAERKAKGTGAGVKIVDCDDVKKALQSGDVPSGYTITTPAAVAADATKSDCVVNGPSGASAVFTATGIL</sequence>
<evidence type="ECO:0000313" key="3">
    <source>
        <dbReference type="Proteomes" id="UP001462640"/>
    </source>
</evidence>
<dbReference type="InterPro" id="IPR012902">
    <property type="entry name" value="N_methyl_site"/>
</dbReference>
<keyword evidence="1" id="KW-0812">Transmembrane</keyword>
<dbReference type="Gene3D" id="3.30.700.10">
    <property type="entry name" value="Glycoprotein, Type 4 Pilin"/>
    <property type="match status" value="1"/>
</dbReference>
<feature type="transmembrane region" description="Helical" evidence="1">
    <location>
        <begin position="7"/>
        <end position="29"/>
    </location>
</feature>
<accession>A0ABV0GEK2</accession>
<evidence type="ECO:0000256" key="1">
    <source>
        <dbReference type="SAM" id="Phobius"/>
    </source>
</evidence>
<keyword evidence="1" id="KW-1133">Transmembrane helix</keyword>
<gene>
    <name evidence="2" type="ORF">ABDJ40_11865</name>
</gene>
<dbReference type="SUPFAM" id="SSF54523">
    <property type="entry name" value="Pili subunits"/>
    <property type="match status" value="1"/>
</dbReference>
<organism evidence="2 3">
    <name type="scientific">Roseateles flavus</name>
    <dbReference type="NCBI Taxonomy" id="3149041"/>
    <lineage>
        <taxon>Bacteria</taxon>
        <taxon>Pseudomonadati</taxon>
        <taxon>Pseudomonadota</taxon>
        <taxon>Betaproteobacteria</taxon>
        <taxon>Burkholderiales</taxon>
        <taxon>Sphaerotilaceae</taxon>
        <taxon>Roseateles</taxon>
    </lineage>
</organism>
<dbReference type="InterPro" id="IPR045584">
    <property type="entry name" value="Pilin-like"/>
</dbReference>
<dbReference type="EMBL" id="JBDPZC010000005">
    <property type="protein sequence ID" value="MEO3713461.1"/>
    <property type="molecule type" value="Genomic_DNA"/>
</dbReference>
<evidence type="ECO:0000313" key="2">
    <source>
        <dbReference type="EMBL" id="MEO3713461.1"/>
    </source>
</evidence>
<name>A0ABV0GEK2_9BURK</name>
<dbReference type="RefSeq" id="WP_269632824.1">
    <property type="nucleotide sequence ID" value="NZ_JBDPZC010000005.1"/>
</dbReference>
<proteinExistence type="predicted"/>
<reference evidence="2 3" key="1">
    <citation type="submission" date="2024-05" db="EMBL/GenBank/DDBJ databases">
        <title>Roseateles sp. 2.12 16S ribosomal RNA gene Genome sequencing and assembly.</title>
        <authorList>
            <person name="Woo H."/>
        </authorList>
    </citation>
    <scope>NUCLEOTIDE SEQUENCE [LARGE SCALE GENOMIC DNA]</scope>
    <source>
        <strain evidence="2 3">2.12</strain>
    </source>
</reference>
<comment type="caution">
    <text evidence="2">The sequence shown here is derived from an EMBL/GenBank/DDBJ whole genome shotgun (WGS) entry which is preliminary data.</text>
</comment>